<keyword evidence="1" id="KW-0902">Two-component regulatory system</keyword>
<dbReference type="GeneID" id="55491345"/>
<dbReference type="STRING" id="81569.RUM4293_03711"/>
<evidence type="ECO:0000313" key="4">
    <source>
        <dbReference type="EMBL" id="CUH45844.1"/>
    </source>
</evidence>
<dbReference type="PROSITE" id="PS50894">
    <property type="entry name" value="HPT"/>
    <property type="match status" value="1"/>
</dbReference>
<dbReference type="OrthoDB" id="4350941at2"/>
<gene>
    <name evidence="4" type="ORF">RUA4292_00007</name>
</gene>
<protein>
    <submittedName>
        <fullName evidence="4">Aerobic respiration control sensor protein ArcB</fullName>
    </submittedName>
</protein>
<evidence type="ECO:0000259" key="3">
    <source>
        <dbReference type="PROSITE" id="PS50894"/>
    </source>
</evidence>
<dbReference type="AlphaFoldDB" id="A0A0N7LPQ1"/>
<evidence type="ECO:0000256" key="2">
    <source>
        <dbReference type="PROSITE-ProRule" id="PRU00110"/>
    </source>
</evidence>
<keyword evidence="2" id="KW-0597">Phosphoprotein</keyword>
<feature type="domain" description="HPt" evidence="3">
    <location>
        <begin position="19"/>
        <end position="113"/>
    </location>
</feature>
<evidence type="ECO:0000256" key="1">
    <source>
        <dbReference type="ARBA" id="ARBA00023012"/>
    </source>
</evidence>
<dbReference type="Proteomes" id="UP000050783">
    <property type="component" value="Unassembled WGS sequence"/>
</dbReference>
<accession>A0A0N7LPQ1</accession>
<evidence type="ECO:0000313" key="5">
    <source>
        <dbReference type="Proteomes" id="UP000050783"/>
    </source>
</evidence>
<dbReference type="InterPro" id="IPR036641">
    <property type="entry name" value="HPT_dom_sf"/>
</dbReference>
<dbReference type="SMART" id="SM00073">
    <property type="entry name" value="HPT"/>
    <property type="match status" value="1"/>
</dbReference>
<name>A0A0N7LPQ1_9RHOB</name>
<dbReference type="EMBL" id="CYPU01000001">
    <property type="protein sequence ID" value="CUH45844.1"/>
    <property type="molecule type" value="Genomic_DNA"/>
</dbReference>
<organism evidence="4 5">
    <name type="scientific">Ruegeria atlantica</name>
    <dbReference type="NCBI Taxonomy" id="81569"/>
    <lineage>
        <taxon>Bacteria</taxon>
        <taxon>Pseudomonadati</taxon>
        <taxon>Pseudomonadota</taxon>
        <taxon>Alphaproteobacteria</taxon>
        <taxon>Rhodobacterales</taxon>
        <taxon>Roseobacteraceae</taxon>
        <taxon>Ruegeria</taxon>
    </lineage>
</organism>
<dbReference type="Gene3D" id="1.20.120.160">
    <property type="entry name" value="HPT domain"/>
    <property type="match status" value="1"/>
</dbReference>
<feature type="modified residue" description="Phosphohistidine" evidence="2">
    <location>
        <position position="58"/>
    </location>
</feature>
<dbReference type="RefSeq" id="WP_058275757.1">
    <property type="nucleotide sequence ID" value="NZ_CYPU01000001.1"/>
</dbReference>
<dbReference type="GO" id="GO:0000160">
    <property type="term" value="P:phosphorelay signal transduction system"/>
    <property type="evidence" value="ECO:0007669"/>
    <property type="project" value="UniProtKB-KW"/>
</dbReference>
<dbReference type="SUPFAM" id="SSF47226">
    <property type="entry name" value="Histidine-containing phosphotransfer domain, HPT domain"/>
    <property type="match status" value="1"/>
</dbReference>
<proteinExistence type="predicted"/>
<reference evidence="4 5" key="1">
    <citation type="submission" date="2015-09" db="EMBL/GenBank/DDBJ databases">
        <authorList>
            <consortium name="Swine Surveillance"/>
        </authorList>
    </citation>
    <scope>NUCLEOTIDE SEQUENCE [LARGE SCALE GENOMIC DNA]</scope>
    <source>
        <strain evidence="4 5">CECT 4292</strain>
    </source>
</reference>
<dbReference type="Pfam" id="PF01627">
    <property type="entry name" value="Hpt"/>
    <property type="match status" value="1"/>
</dbReference>
<dbReference type="GO" id="GO:0004672">
    <property type="term" value="F:protein kinase activity"/>
    <property type="evidence" value="ECO:0007669"/>
    <property type="project" value="UniProtKB-ARBA"/>
</dbReference>
<sequence length="113" mass="11966">MTNGPIDLDIFAELKDATGDEFAAELVNTFLDEAPGMIAELKAAADASDLEGYRRAAHSIKSNANTFGATRLAELARKIELGDMPAAGDFTDAKALETAFAKAAVALRTLYND</sequence>
<dbReference type="InterPro" id="IPR008207">
    <property type="entry name" value="Sig_transdc_His_kin_Hpt_dom"/>
</dbReference>